<dbReference type="OrthoDB" id="1044435at2759"/>
<feature type="compositionally biased region" description="Low complexity" evidence="1">
    <location>
        <begin position="473"/>
        <end position="510"/>
    </location>
</feature>
<feature type="region of interest" description="Disordered" evidence="1">
    <location>
        <begin position="460"/>
        <end position="523"/>
    </location>
</feature>
<dbReference type="Proteomes" id="UP000053477">
    <property type="component" value="Unassembled WGS sequence"/>
</dbReference>
<evidence type="ECO:0000313" key="5">
    <source>
        <dbReference type="Proteomes" id="UP000053477"/>
    </source>
</evidence>
<keyword evidence="2" id="KW-0812">Transmembrane</keyword>
<dbReference type="Pfam" id="PF01553">
    <property type="entry name" value="Acyltransferase"/>
    <property type="match status" value="1"/>
</dbReference>
<keyword evidence="2" id="KW-0472">Membrane</keyword>
<dbReference type="InterPro" id="IPR052744">
    <property type="entry name" value="GPAT/DAPAT"/>
</dbReference>
<dbReference type="InterPro" id="IPR002123">
    <property type="entry name" value="Plipid/glycerol_acylTrfase"/>
</dbReference>
<dbReference type="PANTHER" id="PTHR31605">
    <property type="entry name" value="GLYCEROL-3-PHOSPHATE O-ACYLTRANSFERASE 1"/>
    <property type="match status" value="1"/>
</dbReference>
<reference evidence="4 5" key="1">
    <citation type="submission" date="2015-04" db="EMBL/GenBank/DDBJ databases">
        <title>Complete genome sequence of Schizopora paradoxa KUC8140, a cosmopolitan wood degrader in East Asia.</title>
        <authorList>
            <consortium name="DOE Joint Genome Institute"/>
            <person name="Min B."/>
            <person name="Park H."/>
            <person name="Jang Y."/>
            <person name="Kim J.-J."/>
            <person name="Kim K.H."/>
            <person name="Pangilinan J."/>
            <person name="Lipzen A."/>
            <person name="Riley R."/>
            <person name="Grigoriev I.V."/>
            <person name="Spatafora J.W."/>
            <person name="Choi I.-G."/>
        </authorList>
    </citation>
    <scope>NUCLEOTIDE SEQUENCE [LARGE SCALE GENOMIC DNA]</scope>
    <source>
        <strain evidence="4 5">KUC8140</strain>
    </source>
</reference>
<accession>A0A0H2S2Q4</accession>
<keyword evidence="4" id="KW-0012">Acyltransferase</keyword>
<dbReference type="EMBL" id="KQ085921">
    <property type="protein sequence ID" value="KLO16033.1"/>
    <property type="molecule type" value="Genomic_DNA"/>
</dbReference>
<gene>
    <name evidence="4" type="ORF">SCHPADRAFT_870232</name>
</gene>
<dbReference type="GO" id="GO:0016287">
    <property type="term" value="F:glycerone-phosphate O-acyltransferase activity"/>
    <property type="evidence" value="ECO:0007669"/>
    <property type="project" value="TreeGrafter"/>
</dbReference>
<feature type="transmembrane region" description="Helical" evidence="2">
    <location>
        <begin position="330"/>
        <end position="351"/>
    </location>
</feature>
<dbReference type="GO" id="GO:0008654">
    <property type="term" value="P:phospholipid biosynthetic process"/>
    <property type="evidence" value="ECO:0007669"/>
    <property type="project" value="TreeGrafter"/>
</dbReference>
<dbReference type="GO" id="GO:0004366">
    <property type="term" value="F:glycerol-3-phosphate O-acyltransferase activity"/>
    <property type="evidence" value="ECO:0007669"/>
    <property type="project" value="TreeGrafter"/>
</dbReference>
<sequence>MAEAKVLHRGIRRLAGWAVWSFFSEIQVIGGDNVPEDGPLIVAATHHNMMLDPAVLSTQFPHRRILNYWTKASLFANKVAAWVLLSSGNIPVDRKSKDNQVLFRGTFEALSRGEAVALFPEGTSYTEPAIMQVKDGASWAGLEYTKWVVQNADMTKNKDLKIVPVGIVYTNKSKYRSRVLLEFGRPISMSDYSEQFLSTTAGEPRAAVKKLTARIESDLLRFTVNAPDWDTLFAARMARDLLWEKENSIPLEDFVVVSQTLVDLFATPDATPNIVHVRRRLLEYYSLLKTSKLTHATLTDLPLPRNLSPHITVPLPSRLRTLILLIRDTVAVLVRLPFFAFPLMVHFPAYIAAKWAERLVEDEEETMAQNKIVFGLVLLLVTYPMVFYFLWALFLYTRIGALVAAGTVWLFAVYHVKLIDDNYEHAKRLIAAWRVLVGVWIPKKWDISATALKQYTVPETPPDNPWIDRPRSRQSSSPHLSSSPSTSSPTPGTSSPDPASKPSSPSTPNKTQKKKRKPPTRRLIKHVLRARVEAARALASFIRALGSAPRDKRVLAAEHLATLYGGFAEAPPSLSPDPLGSTPQEPKRQGFRYAHEVIQFLQDHGANIARLQTTIADDYWAAALSSDGEYDSGSEADTSKSMSKDNEDLVWIAPLVQTH</sequence>
<feature type="transmembrane region" description="Helical" evidence="2">
    <location>
        <begin position="372"/>
        <end position="393"/>
    </location>
</feature>
<name>A0A0H2S2Q4_9AGAM</name>
<feature type="transmembrane region" description="Helical" evidence="2">
    <location>
        <begin position="399"/>
        <end position="419"/>
    </location>
</feature>
<dbReference type="InParanoid" id="A0A0H2S2Q4"/>
<protein>
    <submittedName>
        <fullName evidence="4">Acyltransferase</fullName>
    </submittedName>
</protein>
<proteinExistence type="predicted"/>
<feature type="compositionally biased region" description="Basic residues" evidence="1">
    <location>
        <begin position="511"/>
        <end position="523"/>
    </location>
</feature>
<feature type="domain" description="Phospholipid/glycerol acyltransferase" evidence="3">
    <location>
        <begin position="40"/>
        <end position="170"/>
    </location>
</feature>
<evidence type="ECO:0000256" key="1">
    <source>
        <dbReference type="SAM" id="MobiDB-lite"/>
    </source>
</evidence>
<dbReference type="STRING" id="27342.A0A0H2S2Q4"/>
<keyword evidence="5" id="KW-1185">Reference proteome</keyword>
<dbReference type="AlphaFoldDB" id="A0A0H2S2Q4"/>
<evidence type="ECO:0000259" key="3">
    <source>
        <dbReference type="SMART" id="SM00563"/>
    </source>
</evidence>
<evidence type="ECO:0000256" key="2">
    <source>
        <dbReference type="SAM" id="Phobius"/>
    </source>
</evidence>
<evidence type="ECO:0000313" key="4">
    <source>
        <dbReference type="EMBL" id="KLO16033.1"/>
    </source>
</evidence>
<keyword evidence="4" id="KW-0808">Transferase</keyword>
<keyword evidence="2" id="KW-1133">Transmembrane helix</keyword>
<organism evidence="4 5">
    <name type="scientific">Schizopora paradoxa</name>
    <dbReference type="NCBI Taxonomy" id="27342"/>
    <lineage>
        <taxon>Eukaryota</taxon>
        <taxon>Fungi</taxon>
        <taxon>Dikarya</taxon>
        <taxon>Basidiomycota</taxon>
        <taxon>Agaricomycotina</taxon>
        <taxon>Agaricomycetes</taxon>
        <taxon>Hymenochaetales</taxon>
        <taxon>Schizoporaceae</taxon>
        <taxon>Schizopora</taxon>
    </lineage>
</organism>
<dbReference type="PANTHER" id="PTHR31605:SF0">
    <property type="entry name" value="GLYCEROL-3-PHOSPHATE O-ACYLTRANSFERASE 1"/>
    <property type="match status" value="1"/>
</dbReference>
<dbReference type="SMART" id="SM00563">
    <property type="entry name" value="PlsC"/>
    <property type="match status" value="1"/>
</dbReference>
<dbReference type="CDD" id="cd07992">
    <property type="entry name" value="LPLAT_AAK14816-like"/>
    <property type="match status" value="1"/>
</dbReference>
<dbReference type="SUPFAM" id="SSF69593">
    <property type="entry name" value="Glycerol-3-phosphate (1)-acyltransferase"/>
    <property type="match status" value="1"/>
</dbReference>